<feature type="non-terminal residue" evidence="2">
    <location>
        <position position="93"/>
    </location>
</feature>
<organism evidence="2">
    <name type="scientific">marine metagenome</name>
    <dbReference type="NCBI Taxonomy" id="408172"/>
    <lineage>
        <taxon>unclassified sequences</taxon>
        <taxon>metagenomes</taxon>
        <taxon>ecological metagenomes</taxon>
    </lineage>
</organism>
<dbReference type="InterPro" id="IPR003779">
    <property type="entry name" value="CMD-like"/>
</dbReference>
<dbReference type="InterPro" id="IPR029032">
    <property type="entry name" value="AhpD-like"/>
</dbReference>
<reference evidence="2" key="1">
    <citation type="submission" date="2018-05" db="EMBL/GenBank/DDBJ databases">
        <authorList>
            <person name="Lanie J.A."/>
            <person name="Ng W.-L."/>
            <person name="Kazmierczak K.M."/>
            <person name="Andrzejewski T.M."/>
            <person name="Davidsen T.M."/>
            <person name="Wayne K.J."/>
            <person name="Tettelin H."/>
            <person name="Glass J.I."/>
            <person name="Rusch D."/>
            <person name="Podicherti R."/>
            <person name="Tsui H.-C.T."/>
            <person name="Winkler M.E."/>
        </authorList>
    </citation>
    <scope>NUCLEOTIDE SEQUENCE</scope>
</reference>
<dbReference type="GO" id="GO:0051920">
    <property type="term" value="F:peroxiredoxin activity"/>
    <property type="evidence" value="ECO:0007669"/>
    <property type="project" value="InterPro"/>
</dbReference>
<dbReference type="EMBL" id="UINC01064463">
    <property type="protein sequence ID" value="SVB93158.1"/>
    <property type="molecule type" value="Genomic_DNA"/>
</dbReference>
<feature type="domain" description="Carboxymuconolactone decarboxylase-like" evidence="1">
    <location>
        <begin position="62"/>
        <end position="92"/>
    </location>
</feature>
<dbReference type="PANTHER" id="PTHR35446:SF2">
    <property type="entry name" value="CARBOXYMUCONOLACTONE DECARBOXYLASE-LIKE DOMAIN-CONTAINING PROTEIN"/>
    <property type="match status" value="1"/>
</dbReference>
<evidence type="ECO:0000259" key="1">
    <source>
        <dbReference type="Pfam" id="PF02627"/>
    </source>
</evidence>
<dbReference type="NCBIfam" id="TIGR00778">
    <property type="entry name" value="ahpD_dom"/>
    <property type="match status" value="1"/>
</dbReference>
<dbReference type="PANTHER" id="PTHR35446">
    <property type="entry name" value="SI:CH211-175M2.5"/>
    <property type="match status" value="1"/>
</dbReference>
<dbReference type="Gene3D" id="1.20.1290.10">
    <property type="entry name" value="AhpD-like"/>
    <property type="match status" value="1"/>
</dbReference>
<dbReference type="InterPro" id="IPR004675">
    <property type="entry name" value="AhpD_core"/>
</dbReference>
<evidence type="ECO:0000313" key="2">
    <source>
        <dbReference type="EMBL" id="SVB93158.1"/>
    </source>
</evidence>
<protein>
    <recommendedName>
        <fullName evidence="1">Carboxymuconolactone decarboxylase-like domain-containing protein</fullName>
    </recommendedName>
</protein>
<dbReference type="Pfam" id="PF02627">
    <property type="entry name" value="CMD"/>
    <property type="match status" value="1"/>
</dbReference>
<sequence>MEYRGGAAMATVIMIEENSATAEVREVYDDIKKTREIGYIPNIWKTLATHPPTLKRIWLGIKSVMAAGRLDPLTKEMIAVAVSATNNCDYCIR</sequence>
<gene>
    <name evidence="2" type="ORF">METZ01_LOCUS246012</name>
</gene>
<accession>A0A382I0S8</accession>
<dbReference type="AlphaFoldDB" id="A0A382I0S8"/>
<name>A0A382I0S8_9ZZZZ</name>
<proteinExistence type="predicted"/>
<dbReference type="SUPFAM" id="SSF69118">
    <property type="entry name" value="AhpD-like"/>
    <property type="match status" value="1"/>
</dbReference>